<protein>
    <submittedName>
        <fullName evidence="1">Uncharacterized protein</fullName>
    </submittedName>
</protein>
<dbReference type="RefSeq" id="WP_310576221.1">
    <property type="nucleotide sequence ID" value="NZ_JAVKPK010000041.1"/>
</dbReference>
<proteinExistence type="predicted"/>
<sequence length="112" mass="12955">MKSMTKALMAIFFAVLAIFLVFFLMIYQPGAGMYVRADKLQDPPEKYVEFSLADLEKYPYVKEAVINSGKDIKIPFDHNEGMSEFGKIRSSNETDNIKVDNEYYKIHYYSAD</sequence>
<comment type="caution">
    <text evidence="1">The sequence shown here is derived from an EMBL/GenBank/DDBJ whole genome shotgun (WGS) entry which is preliminary data.</text>
</comment>
<name>A0ABU2D2H9_9EURY</name>
<evidence type="ECO:0000313" key="2">
    <source>
        <dbReference type="Proteomes" id="UP001246244"/>
    </source>
</evidence>
<organism evidence="1 2">
    <name type="scientific">Methanosarcina baikalica</name>
    <dbReference type="NCBI Taxonomy" id="3073890"/>
    <lineage>
        <taxon>Archaea</taxon>
        <taxon>Methanobacteriati</taxon>
        <taxon>Methanobacteriota</taxon>
        <taxon>Stenosarchaea group</taxon>
        <taxon>Methanomicrobia</taxon>
        <taxon>Methanosarcinales</taxon>
        <taxon>Methanosarcinaceae</taxon>
        <taxon>Methanosarcina</taxon>
    </lineage>
</organism>
<gene>
    <name evidence="1" type="ORF">RG963_10485</name>
</gene>
<accession>A0ABU2D2H9</accession>
<dbReference type="Proteomes" id="UP001246244">
    <property type="component" value="Unassembled WGS sequence"/>
</dbReference>
<evidence type="ECO:0000313" key="1">
    <source>
        <dbReference type="EMBL" id="MDR7666193.1"/>
    </source>
</evidence>
<reference evidence="2" key="1">
    <citation type="submission" date="2023-07" db="EMBL/GenBank/DDBJ databases">
        <title>Whole-genome sequencing of a new Methanosarcina sp. Z-7115.</title>
        <authorList>
            <person name="Zhilina T.N."/>
            <person name="Merkel A.Y."/>
        </authorList>
    </citation>
    <scope>NUCLEOTIDE SEQUENCE [LARGE SCALE GENOMIC DNA]</scope>
    <source>
        <strain evidence="2">Z-7115</strain>
    </source>
</reference>
<keyword evidence="2" id="KW-1185">Reference proteome</keyword>
<dbReference type="EMBL" id="JAVKPK010000041">
    <property type="protein sequence ID" value="MDR7666193.1"/>
    <property type="molecule type" value="Genomic_DNA"/>
</dbReference>